<proteinExistence type="predicted"/>
<dbReference type="InterPro" id="IPR050598">
    <property type="entry name" value="AminoAcid_Transporter"/>
</dbReference>
<protein>
    <submittedName>
        <fullName evidence="2">Cystine/glutamate transporter</fullName>
    </submittedName>
</protein>
<dbReference type="OrthoDB" id="10062876at2759"/>
<dbReference type="Gene3D" id="1.20.1740.10">
    <property type="entry name" value="Amino acid/polyamine transporter I"/>
    <property type="match status" value="1"/>
</dbReference>
<comment type="caution">
    <text evidence="2">The sequence shown here is derived from an EMBL/GenBank/DDBJ whole genome shotgun (WGS) entry which is preliminary data.</text>
</comment>
<feature type="transmembrane region" description="Helical" evidence="1">
    <location>
        <begin position="82"/>
        <end position="103"/>
    </location>
</feature>
<sequence length="160" mass="18069">MKLILEWISEYMKLQSSDNIGAGSPSDQWRWALLSILYLCSSDIYALINYVGFATWLAIGLAVVCLPYLRWKQPHLARPIKVNLFFPIIYIIATIFITVVPMMADPVGTGFGCLIIATGVPVYFIFIYWENKPKAIRHAIDGATRTLQKLLVVVPSEKTM</sequence>
<evidence type="ECO:0000313" key="2">
    <source>
        <dbReference type="EMBL" id="GBM37788.1"/>
    </source>
</evidence>
<accession>A0A4Y2FAX1</accession>
<dbReference type="PANTHER" id="PTHR11785:SF531">
    <property type="entry name" value="LARGE NEUTRAL AMINO ACIDS TRANSPORTER SMALL SUBUNIT 1"/>
    <property type="match status" value="1"/>
</dbReference>
<organism evidence="2 3">
    <name type="scientific">Araneus ventricosus</name>
    <name type="common">Orbweaver spider</name>
    <name type="synonym">Epeira ventricosa</name>
    <dbReference type="NCBI Taxonomy" id="182803"/>
    <lineage>
        <taxon>Eukaryota</taxon>
        <taxon>Metazoa</taxon>
        <taxon>Ecdysozoa</taxon>
        <taxon>Arthropoda</taxon>
        <taxon>Chelicerata</taxon>
        <taxon>Arachnida</taxon>
        <taxon>Araneae</taxon>
        <taxon>Araneomorphae</taxon>
        <taxon>Entelegynae</taxon>
        <taxon>Araneoidea</taxon>
        <taxon>Araneidae</taxon>
        <taxon>Araneus</taxon>
    </lineage>
</organism>
<dbReference type="PANTHER" id="PTHR11785">
    <property type="entry name" value="AMINO ACID TRANSPORTER"/>
    <property type="match status" value="1"/>
</dbReference>
<keyword evidence="1" id="KW-0812">Transmembrane</keyword>
<gene>
    <name evidence="2" type="primary">Slc7a11_0</name>
    <name evidence="2" type="ORF">AVEN_25897_1</name>
</gene>
<dbReference type="Proteomes" id="UP000499080">
    <property type="component" value="Unassembled WGS sequence"/>
</dbReference>
<feature type="transmembrane region" description="Helical" evidence="1">
    <location>
        <begin position="44"/>
        <end position="70"/>
    </location>
</feature>
<name>A0A4Y2FAX1_ARAVE</name>
<keyword evidence="3" id="KW-1185">Reference proteome</keyword>
<keyword evidence="1" id="KW-0472">Membrane</keyword>
<dbReference type="GO" id="GO:0015179">
    <property type="term" value="F:L-amino acid transmembrane transporter activity"/>
    <property type="evidence" value="ECO:0007669"/>
    <property type="project" value="TreeGrafter"/>
</dbReference>
<evidence type="ECO:0000256" key="1">
    <source>
        <dbReference type="SAM" id="Phobius"/>
    </source>
</evidence>
<dbReference type="EMBL" id="BGPR01000850">
    <property type="protein sequence ID" value="GBM37788.1"/>
    <property type="molecule type" value="Genomic_DNA"/>
</dbReference>
<reference evidence="2 3" key="1">
    <citation type="journal article" date="2019" name="Sci. Rep.">
        <title>Orb-weaving spider Araneus ventricosus genome elucidates the spidroin gene catalogue.</title>
        <authorList>
            <person name="Kono N."/>
            <person name="Nakamura H."/>
            <person name="Ohtoshi R."/>
            <person name="Moran D.A.P."/>
            <person name="Shinohara A."/>
            <person name="Yoshida Y."/>
            <person name="Fujiwara M."/>
            <person name="Mori M."/>
            <person name="Tomita M."/>
            <person name="Arakawa K."/>
        </authorList>
    </citation>
    <scope>NUCLEOTIDE SEQUENCE [LARGE SCALE GENOMIC DNA]</scope>
</reference>
<evidence type="ECO:0000313" key="3">
    <source>
        <dbReference type="Proteomes" id="UP000499080"/>
    </source>
</evidence>
<feature type="transmembrane region" description="Helical" evidence="1">
    <location>
        <begin position="109"/>
        <end position="129"/>
    </location>
</feature>
<keyword evidence="1" id="KW-1133">Transmembrane helix</keyword>
<dbReference type="AlphaFoldDB" id="A0A4Y2FAX1"/>